<evidence type="ECO:0000256" key="15">
    <source>
        <dbReference type="ARBA" id="ARBA00023012"/>
    </source>
</evidence>
<evidence type="ECO:0000256" key="17">
    <source>
        <dbReference type="ARBA" id="ARBA00025207"/>
    </source>
</evidence>
<dbReference type="Pfam" id="PF11808">
    <property type="entry name" value="PhoR"/>
    <property type="match status" value="1"/>
</dbReference>
<evidence type="ECO:0000313" key="22">
    <source>
        <dbReference type="Proteomes" id="UP000198654"/>
    </source>
</evidence>
<dbReference type="STRING" id="119000.SAMN05661010_01873"/>
<keyword evidence="11" id="KW-0547">Nucleotide-binding</keyword>
<dbReference type="PANTHER" id="PTHR45453">
    <property type="entry name" value="PHOSPHATE REGULON SENSOR PROTEIN PHOR"/>
    <property type="match status" value="1"/>
</dbReference>
<keyword evidence="22" id="KW-1185">Reference proteome</keyword>
<evidence type="ECO:0000256" key="4">
    <source>
        <dbReference type="ARBA" id="ARBA00019665"/>
    </source>
</evidence>
<keyword evidence="15" id="KW-0902">Two-component regulatory system</keyword>
<dbReference type="SMART" id="SM00387">
    <property type="entry name" value="HATPase_c"/>
    <property type="match status" value="1"/>
</dbReference>
<dbReference type="Proteomes" id="UP000198654">
    <property type="component" value="Unassembled WGS sequence"/>
</dbReference>
<evidence type="ECO:0000256" key="6">
    <source>
        <dbReference type="ARBA" id="ARBA00022475"/>
    </source>
</evidence>
<dbReference type="Gene3D" id="3.30.565.10">
    <property type="entry name" value="Histidine kinase-like ATPase, C-terminal domain"/>
    <property type="match status" value="1"/>
</dbReference>
<dbReference type="InterPro" id="IPR036890">
    <property type="entry name" value="HATPase_C_sf"/>
</dbReference>
<dbReference type="Pfam" id="PF00512">
    <property type="entry name" value="HisKA"/>
    <property type="match status" value="1"/>
</dbReference>
<dbReference type="Pfam" id="PF02518">
    <property type="entry name" value="HATPase_c"/>
    <property type="match status" value="1"/>
</dbReference>
<dbReference type="InterPro" id="IPR005467">
    <property type="entry name" value="His_kinase_dom"/>
</dbReference>
<dbReference type="OrthoDB" id="9813151at2"/>
<evidence type="ECO:0000256" key="10">
    <source>
        <dbReference type="ARBA" id="ARBA00022692"/>
    </source>
</evidence>
<dbReference type="PRINTS" id="PR00344">
    <property type="entry name" value="BCTRLSENSOR"/>
</dbReference>
<evidence type="ECO:0000256" key="12">
    <source>
        <dbReference type="ARBA" id="ARBA00022777"/>
    </source>
</evidence>
<keyword evidence="8" id="KW-0592">Phosphate transport</keyword>
<name>A0A1G9KQY2_9GAMM</name>
<keyword evidence="5" id="KW-0813">Transport</keyword>
<dbReference type="Gene3D" id="1.10.287.130">
    <property type="match status" value="1"/>
</dbReference>
<dbReference type="SMART" id="SM00091">
    <property type="entry name" value="PAS"/>
    <property type="match status" value="1"/>
</dbReference>
<dbReference type="NCBIfam" id="NF008235">
    <property type="entry name" value="PRK11006.1"/>
    <property type="match status" value="1"/>
</dbReference>
<keyword evidence="13" id="KW-0067">ATP-binding</keyword>
<evidence type="ECO:0000256" key="3">
    <source>
        <dbReference type="ARBA" id="ARBA00012438"/>
    </source>
</evidence>
<dbReference type="NCBIfam" id="TIGR02966">
    <property type="entry name" value="phoR_proteo"/>
    <property type="match status" value="1"/>
</dbReference>
<dbReference type="GO" id="GO:0005524">
    <property type="term" value="F:ATP binding"/>
    <property type="evidence" value="ECO:0007669"/>
    <property type="project" value="UniProtKB-KW"/>
</dbReference>
<evidence type="ECO:0000256" key="18">
    <source>
        <dbReference type="SAM" id="Phobius"/>
    </source>
</evidence>
<accession>A0A1G9KQY2</accession>
<dbReference type="RefSeq" id="WP_089727815.1">
    <property type="nucleotide sequence ID" value="NZ_FNGI01000004.1"/>
</dbReference>
<dbReference type="SMART" id="SM00388">
    <property type="entry name" value="HisKA"/>
    <property type="match status" value="1"/>
</dbReference>
<organism evidence="21 22">
    <name type="scientific">Modicisalibacter muralis</name>
    <dbReference type="NCBI Taxonomy" id="119000"/>
    <lineage>
        <taxon>Bacteria</taxon>
        <taxon>Pseudomonadati</taxon>
        <taxon>Pseudomonadota</taxon>
        <taxon>Gammaproteobacteria</taxon>
        <taxon>Oceanospirillales</taxon>
        <taxon>Halomonadaceae</taxon>
        <taxon>Modicisalibacter</taxon>
    </lineage>
</organism>
<dbReference type="InterPro" id="IPR004358">
    <property type="entry name" value="Sig_transdc_His_kin-like_C"/>
</dbReference>
<dbReference type="SUPFAM" id="SSF55785">
    <property type="entry name" value="PYP-like sensor domain (PAS domain)"/>
    <property type="match status" value="1"/>
</dbReference>
<evidence type="ECO:0000256" key="11">
    <source>
        <dbReference type="ARBA" id="ARBA00022741"/>
    </source>
</evidence>
<dbReference type="GO" id="GO:0016036">
    <property type="term" value="P:cellular response to phosphate starvation"/>
    <property type="evidence" value="ECO:0007669"/>
    <property type="project" value="TreeGrafter"/>
</dbReference>
<dbReference type="InterPro" id="IPR050351">
    <property type="entry name" value="BphY/WalK/GraS-like"/>
</dbReference>
<keyword evidence="7" id="KW-0597">Phosphoprotein</keyword>
<dbReference type="Gene3D" id="3.30.450.20">
    <property type="entry name" value="PAS domain"/>
    <property type="match status" value="1"/>
</dbReference>
<keyword evidence="16 18" id="KW-0472">Membrane</keyword>
<evidence type="ECO:0000256" key="9">
    <source>
        <dbReference type="ARBA" id="ARBA00022679"/>
    </source>
</evidence>
<dbReference type="AlphaFoldDB" id="A0A1G9KQY2"/>
<feature type="transmembrane region" description="Helical" evidence="18">
    <location>
        <begin position="20"/>
        <end position="42"/>
    </location>
</feature>
<evidence type="ECO:0000259" key="20">
    <source>
        <dbReference type="PROSITE" id="PS50112"/>
    </source>
</evidence>
<dbReference type="InterPro" id="IPR003594">
    <property type="entry name" value="HATPase_dom"/>
</dbReference>
<evidence type="ECO:0000256" key="8">
    <source>
        <dbReference type="ARBA" id="ARBA00022592"/>
    </source>
</evidence>
<dbReference type="FunFam" id="1.10.287.130:FF:000001">
    <property type="entry name" value="Two-component sensor histidine kinase"/>
    <property type="match status" value="1"/>
</dbReference>
<keyword evidence="9" id="KW-0808">Transferase</keyword>
<keyword evidence="14 18" id="KW-1133">Transmembrane helix</keyword>
<dbReference type="SUPFAM" id="SSF55874">
    <property type="entry name" value="ATPase domain of HSP90 chaperone/DNA topoisomerase II/histidine kinase"/>
    <property type="match status" value="1"/>
</dbReference>
<dbReference type="PANTHER" id="PTHR45453:SF1">
    <property type="entry name" value="PHOSPHATE REGULON SENSOR PROTEIN PHOR"/>
    <property type="match status" value="1"/>
</dbReference>
<dbReference type="InterPro" id="IPR000014">
    <property type="entry name" value="PAS"/>
</dbReference>
<dbReference type="InterPro" id="IPR021766">
    <property type="entry name" value="PhoR_N"/>
</dbReference>
<feature type="domain" description="PAS" evidence="20">
    <location>
        <begin position="86"/>
        <end position="131"/>
    </location>
</feature>
<dbReference type="InterPro" id="IPR014310">
    <property type="entry name" value="Sig_transdc_His_kinase_PhoR"/>
</dbReference>
<evidence type="ECO:0000256" key="14">
    <source>
        <dbReference type="ARBA" id="ARBA00022989"/>
    </source>
</evidence>
<evidence type="ECO:0000256" key="5">
    <source>
        <dbReference type="ARBA" id="ARBA00022448"/>
    </source>
</evidence>
<dbReference type="GO" id="GO:0004721">
    <property type="term" value="F:phosphoprotein phosphatase activity"/>
    <property type="evidence" value="ECO:0007669"/>
    <property type="project" value="InterPro"/>
</dbReference>
<dbReference type="CDD" id="cd00082">
    <property type="entry name" value="HisKA"/>
    <property type="match status" value="1"/>
</dbReference>
<dbReference type="GO" id="GO:0005886">
    <property type="term" value="C:plasma membrane"/>
    <property type="evidence" value="ECO:0007669"/>
    <property type="project" value="UniProtKB-SubCell"/>
</dbReference>
<comment type="catalytic activity">
    <reaction evidence="1">
        <text>ATP + protein L-histidine = ADP + protein N-phospho-L-histidine.</text>
        <dbReference type="EC" id="2.7.13.3"/>
    </reaction>
</comment>
<sequence>MYYWTNELWRLAYLVGGLGALGWVLGEPGWGLAGGLGLFVFIHLRHLRELYVWLIRHPHQEPPVGTGVWGDLFDRLYRYHKHQRQTQQRLRDIIRRVQDSSEAMRDSVVMLDRRGDLEWWNSAAEAMLGLQAAHDRGQHITNLLRDPRFVEYFNARDYREPLTLPSPIRDDLILQFQLTLYGDDERLLMARDISRLHRLEQMRRDFVANVSHELRTPLTVLAGYLETYGEYADQLPPRWQRGIVQMQGQTTRMQNLVDDLLLLARLETDHRAEQAAPLAIDSMLDSIRADAETLSGGSHHLRIEIETPQRLSGIEQEIRSAVSNLVFNAVRYTAPGSSIVMRWRAWPDGTQDGAALEVSDDGEGIDPVHIPRLTERFYRVDKGRSAATGGTGLGLAIVKHVLLRHDARLEIESRPGEGALFRCVFPAERLVNGELQASSAGKASAAGSGQLPQ</sequence>
<evidence type="ECO:0000259" key="19">
    <source>
        <dbReference type="PROSITE" id="PS50109"/>
    </source>
</evidence>
<comment type="subcellular location">
    <subcellularLocation>
        <location evidence="2">Cell membrane</location>
    </subcellularLocation>
</comment>
<dbReference type="PROSITE" id="PS50112">
    <property type="entry name" value="PAS"/>
    <property type="match status" value="1"/>
</dbReference>
<keyword evidence="12 21" id="KW-0418">Kinase</keyword>
<dbReference type="InterPro" id="IPR013767">
    <property type="entry name" value="PAS_fold"/>
</dbReference>
<dbReference type="InterPro" id="IPR003661">
    <property type="entry name" value="HisK_dim/P_dom"/>
</dbReference>
<reference evidence="21 22" key="1">
    <citation type="submission" date="2016-10" db="EMBL/GenBank/DDBJ databases">
        <authorList>
            <person name="de Groot N.N."/>
        </authorList>
    </citation>
    <scope>NUCLEOTIDE SEQUENCE [LARGE SCALE GENOMIC DNA]</scope>
    <source>
        <strain evidence="21 22">DSM 14789</strain>
    </source>
</reference>
<dbReference type="PROSITE" id="PS50109">
    <property type="entry name" value="HIS_KIN"/>
    <property type="match status" value="1"/>
</dbReference>
<evidence type="ECO:0000256" key="13">
    <source>
        <dbReference type="ARBA" id="ARBA00022840"/>
    </source>
</evidence>
<dbReference type="Pfam" id="PF00989">
    <property type="entry name" value="PAS"/>
    <property type="match status" value="1"/>
</dbReference>
<dbReference type="GO" id="GO:0006355">
    <property type="term" value="P:regulation of DNA-templated transcription"/>
    <property type="evidence" value="ECO:0007669"/>
    <property type="project" value="InterPro"/>
</dbReference>
<evidence type="ECO:0000256" key="16">
    <source>
        <dbReference type="ARBA" id="ARBA00023136"/>
    </source>
</evidence>
<dbReference type="EMBL" id="FNGI01000004">
    <property type="protein sequence ID" value="SDL51857.1"/>
    <property type="molecule type" value="Genomic_DNA"/>
</dbReference>
<dbReference type="GO" id="GO:0006817">
    <property type="term" value="P:phosphate ion transport"/>
    <property type="evidence" value="ECO:0007669"/>
    <property type="project" value="UniProtKB-KW"/>
</dbReference>
<keyword evidence="6" id="KW-1003">Cell membrane</keyword>
<dbReference type="GO" id="GO:0000155">
    <property type="term" value="F:phosphorelay sensor kinase activity"/>
    <property type="evidence" value="ECO:0007669"/>
    <property type="project" value="InterPro"/>
</dbReference>
<gene>
    <name evidence="21" type="ORF">SAMN05661010_01873</name>
</gene>
<feature type="domain" description="Histidine kinase" evidence="19">
    <location>
        <begin position="209"/>
        <end position="429"/>
    </location>
</feature>
<dbReference type="InterPro" id="IPR036097">
    <property type="entry name" value="HisK_dim/P_sf"/>
</dbReference>
<dbReference type="CDD" id="cd00130">
    <property type="entry name" value="PAS"/>
    <property type="match status" value="1"/>
</dbReference>
<evidence type="ECO:0000256" key="2">
    <source>
        <dbReference type="ARBA" id="ARBA00004236"/>
    </source>
</evidence>
<keyword evidence="10 18" id="KW-0812">Transmembrane</keyword>
<dbReference type="EC" id="2.7.13.3" evidence="3"/>
<evidence type="ECO:0000313" key="21">
    <source>
        <dbReference type="EMBL" id="SDL51857.1"/>
    </source>
</evidence>
<proteinExistence type="predicted"/>
<comment type="function">
    <text evidence="17">Member of the two-component regulatory system PhoR/PhoB involved in the phosphate regulon genes expression. PhoR may function as a membrane-associated protein kinase that phosphorylates PhoB in response to environmental signals.</text>
</comment>
<dbReference type="SUPFAM" id="SSF47384">
    <property type="entry name" value="Homodimeric domain of signal transducing histidine kinase"/>
    <property type="match status" value="1"/>
</dbReference>
<evidence type="ECO:0000256" key="7">
    <source>
        <dbReference type="ARBA" id="ARBA00022553"/>
    </source>
</evidence>
<protein>
    <recommendedName>
        <fullName evidence="4">Phosphate regulon sensor protein PhoR</fullName>
        <ecNumber evidence="3">2.7.13.3</ecNumber>
    </recommendedName>
</protein>
<evidence type="ECO:0000256" key="1">
    <source>
        <dbReference type="ARBA" id="ARBA00000085"/>
    </source>
</evidence>
<dbReference type="InterPro" id="IPR035965">
    <property type="entry name" value="PAS-like_dom_sf"/>
</dbReference>